<name>A0ABP4ANC5_9PSEU</name>
<gene>
    <name evidence="3" type="ORF">GCM10009559_33100</name>
</gene>
<proteinExistence type="inferred from homology"/>
<dbReference type="InterPro" id="IPR011008">
    <property type="entry name" value="Dimeric_a/b-barrel"/>
</dbReference>
<dbReference type="Gene3D" id="3.30.70.1060">
    <property type="entry name" value="Dimeric alpha+beta barrel"/>
    <property type="match status" value="1"/>
</dbReference>
<dbReference type="SUPFAM" id="SSF54909">
    <property type="entry name" value="Dimeric alpha+beta barrel"/>
    <property type="match status" value="1"/>
</dbReference>
<protein>
    <recommendedName>
        <fullName evidence="2">YCII-related domain-containing protein</fullName>
    </recommendedName>
</protein>
<dbReference type="EMBL" id="BAAAHP010000092">
    <property type="protein sequence ID" value="GAA0938959.1"/>
    <property type="molecule type" value="Genomic_DNA"/>
</dbReference>
<dbReference type="Pfam" id="PF03795">
    <property type="entry name" value="YCII"/>
    <property type="match status" value="1"/>
</dbReference>
<comment type="caution">
    <text evidence="3">The sequence shown here is derived from an EMBL/GenBank/DDBJ whole genome shotgun (WGS) entry which is preliminary data.</text>
</comment>
<organism evidence="3 4">
    <name type="scientific">Pseudonocardia zijingensis</name>
    <dbReference type="NCBI Taxonomy" id="153376"/>
    <lineage>
        <taxon>Bacteria</taxon>
        <taxon>Bacillati</taxon>
        <taxon>Actinomycetota</taxon>
        <taxon>Actinomycetes</taxon>
        <taxon>Pseudonocardiales</taxon>
        <taxon>Pseudonocardiaceae</taxon>
        <taxon>Pseudonocardia</taxon>
    </lineage>
</organism>
<comment type="similarity">
    <text evidence="1">Belongs to the YciI family.</text>
</comment>
<dbReference type="PANTHER" id="PTHR35174:SF3">
    <property type="entry name" value="BLL7171 PROTEIN"/>
    <property type="match status" value="1"/>
</dbReference>
<dbReference type="InterPro" id="IPR005545">
    <property type="entry name" value="YCII"/>
</dbReference>
<evidence type="ECO:0000259" key="2">
    <source>
        <dbReference type="Pfam" id="PF03795"/>
    </source>
</evidence>
<accession>A0ABP4ANC5</accession>
<keyword evidence="4" id="KW-1185">Reference proteome</keyword>
<dbReference type="Proteomes" id="UP001499967">
    <property type="component" value="Unassembled WGS sequence"/>
</dbReference>
<feature type="domain" description="YCII-related" evidence="2">
    <location>
        <begin position="34"/>
        <end position="148"/>
    </location>
</feature>
<dbReference type="PANTHER" id="PTHR35174">
    <property type="entry name" value="BLL7171 PROTEIN-RELATED"/>
    <property type="match status" value="1"/>
</dbReference>
<reference evidence="4" key="1">
    <citation type="journal article" date="2019" name="Int. J. Syst. Evol. Microbiol.">
        <title>The Global Catalogue of Microorganisms (GCM) 10K type strain sequencing project: providing services to taxonomists for standard genome sequencing and annotation.</title>
        <authorList>
            <consortium name="The Broad Institute Genomics Platform"/>
            <consortium name="The Broad Institute Genome Sequencing Center for Infectious Disease"/>
            <person name="Wu L."/>
            <person name="Ma J."/>
        </authorList>
    </citation>
    <scope>NUCLEOTIDE SEQUENCE [LARGE SCALE GENOMIC DNA]</scope>
    <source>
        <strain evidence="4">JCM 11117</strain>
    </source>
</reference>
<evidence type="ECO:0000313" key="3">
    <source>
        <dbReference type="EMBL" id="GAA0938959.1"/>
    </source>
</evidence>
<evidence type="ECO:0000313" key="4">
    <source>
        <dbReference type="Proteomes" id="UP001499967"/>
    </source>
</evidence>
<sequence>MQEEGRCRFRVSPFVVMLVATRATAGHDEEPDVKYMLLIYGAPEVQPQTPEAIDKVMDEYWAYEKAVADAGVRIASDALQGVETATTVEVRDDGERVVTDGPFAETREILGGYYLLDVPDLDAALDWAARCPGAHHGSRVEVRPVMEFEEP</sequence>
<evidence type="ECO:0000256" key="1">
    <source>
        <dbReference type="ARBA" id="ARBA00007689"/>
    </source>
</evidence>